<dbReference type="Gene3D" id="3.30.420.10">
    <property type="entry name" value="Ribonuclease H-like superfamily/Ribonuclease H"/>
    <property type="match status" value="1"/>
</dbReference>
<proteinExistence type="predicted"/>
<protein>
    <recommendedName>
        <fullName evidence="6">Integrase catalytic domain-containing protein</fullName>
    </recommendedName>
</protein>
<gene>
    <name evidence="3" type="ORF">BXY58_0630</name>
    <name evidence="2" type="ORF">GCM10007332_06020</name>
</gene>
<evidence type="ECO:0000256" key="1">
    <source>
        <dbReference type="SAM" id="MobiDB-lite"/>
    </source>
</evidence>
<evidence type="ECO:0000313" key="5">
    <source>
        <dbReference type="Proteomes" id="UP000658202"/>
    </source>
</evidence>
<dbReference type="GO" id="GO:0003676">
    <property type="term" value="F:nucleic acid binding"/>
    <property type="evidence" value="ECO:0007669"/>
    <property type="project" value="InterPro"/>
</dbReference>
<dbReference type="EMBL" id="RAQH01000001">
    <property type="protein sequence ID" value="RKE90045.1"/>
    <property type="molecule type" value="Genomic_DNA"/>
</dbReference>
<dbReference type="InterPro" id="IPR036397">
    <property type="entry name" value="RNaseH_sf"/>
</dbReference>
<evidence type="ECO:0000313" key="2">
    <source>
        <dbReference type="EMBL" id="GGG47298.1"/>
    </source>
</evidence>
<evidence type="ECO:0008006" key="6">
    <source>
        <dbReference type="Google" id="ProtNLM"/>
    </source>
</evidence>
<comment type="caution">
    <text evidence="3">The sequence shown here is derived from an EMBL/GenBank/DDBJ whole genome shotgun (WGS) entry which is preliminary data.</text>
</comment>
<name>A0A420DDP6_9FLAO</name>
<sequence length="683" mass="78840">MYKFFQNTLTIPAKALYDDLDVMSKSNYDKQCRIGKINRVRTGGGLDNTALIEFDSIPERFKVQIVKKLGYPPKKNTQNLILNYYKDDYEAQDFYANYLLDDYRTLPGDTQKEYTINAQMLTALDDYIKNMVTFRKSRGGKAALTKIWEDAALSSEDVKEQIGHSLPKSVRRLKEKLEEFKKEGYSALISENFGNKKAVKVKDSQQEATLRQLLRDHRNLDNEQICNIYNTVAKIQQWSELSASTVGNYRTKWNLLTIAGTKGVKAFDNNVAMHVKRVAPSSPLLFWTVDGWDAELLYQKTGTGLKGQSVTTYHNRLTMVVVLDPSVKYPVGYAIGTQENAALIKSALRNAVQHTEELFGKKHKVLQIQADNYAKKEMTSFYEILSDKFTPAKVGNAKSKVIEPWFKYFNKTYCQLAPNWSGQGVKSKLQPNDEYLNKIRHSFPDQEGCTMQLIRMMEMERERLRDQYIQAYEEMPSDAKKAITQQEYLQHFGETTGFTNRVSHNGLHVAINGKKLEFDSFDVNFRMHAHLDWTIKFDSNNLNEVLAYNEEKNISFMLSQKFVQPMALYDRKEGDSEELAKVGQFNKATKELIIDSVVEDSATVNQMFIQNPELNDTLAKMLLVDSKGQHKDQRNAKRLQPAQKLLKKQEKQEQKQQDQSWNAEQTEYLTNKIDFTKYLKQDE</sequence>
<reference evidence="5" key="3">
    <citation type="journal article" date="2019" name="Int. J. Syst. Evol. Microbiol.">
        <title>The Global Catalogue of Microorganisms (GCM) 10K type strain sequencing project: providing services to taxonomists for standard genome sequencing and annotation.</title>
        <authorList>
            <consortium name="The Broad Institute Genomics Platform"/>
            <consortium name="The Broad Institute Genome Sequencing Center for Infectious Disease"/>
            <person name="Wu L."/>
            <person name="Ma J."/>
        </authorList>
    </citation>
    <scope>NUCLEOTIDE SEQUENCE [LARGE SCALE GENOMIC DNA]</scope>
    <source>
        <strain evidence="5">CCM 8490</strain>
    </source>
</reference>
<keyword evidence="5" id="KW-1185">Reference proteome</keyword>
<accession>A0A420DDP6</accession>
<organism evidence="3 4">
    <name type="scientific">Epilithonimonas arachidiradicis</name>
    <dbReference type="NCBI Taxonomy" id="1617282"/>
    <lineage>
        <taxon>Bacteria</taxon>
        <taxon>Pseudomonadati</taxon>
        <taxon>Bacteroidota</taxon>
        <taxon>Flavobacteriia</taxon>
        <taxon>Flavobacteriales</taxon>
        <taxon>Weeksellaceae</taxon>
        <taxon>Chryseobacterium group</taxon>
        <taxon>Epilithonimonas</taxon>
    </lineage>
</organism>
<reference evidence="2" key="1">
    <citation type="journal article" date="2014" name="Int. J. Syst. Evol. Microbiol.">
        <title>Complete genome of a new Firmicutes species belonging to the dominant human colonic microbiota ('Ruminococcus bicirculans') reveals two chromosomes and a selective capacity to utilize plant glucans.</title>
        <authorList>
            <consortium name="NISC Comparative Sequencing Program"/>
            <person name="Wegmann U."/>
            <person name="Louis P."/>
            <person name="Goesmann A."/>
            <person name="Henrissat B."/>
            <person name="Duncan S.H."/>
            <person name="Flint H.J."/>
        </authorList>
    </citation>
    <scope>NUCLEOTIDE SEQUENCE</scope>
    <source>
        <strain evidence="2">CCM 8490</strain>
    </source>
</reference>
<evidence type="ECO:0000313" key="4">
    <source>
        <dbReference type="Proteomes" id="UP000285906"/>
    </source>
</evidence>
<reference evidence="3 4" key="2">
    <citation type="submission" date="2018-09" db="EMBL/GenBank/DDBJ databases">
        <title>Genomic Encyclopedia of Archaeal and Bacterial Type Strains, Phase II (KMG-II): from individual species to whole genera.</title>
        <authorList>
            <person name="Goeker M."/>
        </authorList>
    </citation>
    <scope>NUCLEOTIDE SEQUENCE [LARGE SCALE GENOMIC DNA]</scope>
    <source>
        <strain evidence="3 4">DSM 27620</strain>
    </source>
</reference>
<dbReference type="SUPFAM" id="SSF53098">
    <property type="entry name" value="Ribonuclease H-like"/>
    <property type="match status" value="1"/>
</dbReference>
<feature type="region of interest" description="Disordered" evidence="1">
    <location>
        <begin position="644"/>
        <end position="663"/>
    </location>
</feature>
<feature type="compositionally biased region" description="Basic and acidic residues" evidence="1">
    <location>
        <begin position="647"/>
        <end position="656"/>
    </location>
</feature>
<dbReference type="InterPro" id="IPR012337">
    <property type="entry name" value="RNaseH-like_sf"/>
</dbReference>
<dbReference type="RefSeq" id="WP_120212320.1">
    <property type="nucleotide sequence ID" value="NZ_BMCW01000001.1"/>
</dbReference>
<evidence type="ECO:0000313" key="3">
    <source>
        <dbReference type="EMBL" id="RKE90045.1"/>
    </source>
</evidence>
<reference evidence="2" key="4">
    <citation type="submission" date="2024-05" db="EMBL/GenBank/DDBJ databases">
        <authorList>
            <person name="Sun Q."/>
            <person name="Sedlacek I."/>
        </authorList>
    </citation>
    <scope>NUCLEOTIDE SEQUENCE</scope>
    <source>
        <strain evidence="2">CCM 8490</strain>
    </source>
</reference>
<dbReference type="Proteomes" id="UP000285906">
    <property type="component" value="Unassembled WGS sequence"/>
</dbReference>
<dbReference type="OrthoDB" id="612554at2"/>
<dbReference type="EMBL" id="BMCW01000001">
    <property type="protein sequence ID" value="GGG47298.1"/>
    <property type="molecule type" value="Genomic_DNA"/>
</dbReference>
<dbReference type="AlphaFoldDB" id="A0A420DDP6"/>
<dbReference type="Proteomes" id="UP000658202">
    <property type="component" value="Unassembled WGS sequence"/>
</dbReference>